<dbReference type="Proteomes" id="UP000886289">
    <property type="component" value="Unassembled WGS sequence"/>
</dbReference>
<dbReference type="EC" id="2.7.7.65" evidence="1"/>
<name>A0A7C0U441_DESA2</name>
<proteinExistence type="predicted"/>
<dbReference type="GO" id="GO:0005886">
    <property type="term" value="C:plasma membrane"/>
    <property type="evidence" value="ECO:0007669"/>
    <property type="project" value="TreeGrafter"/>
</dbReference>
<organism evidence="4">
    <name type="scientific">Desulfofervidus auxilii</name>
    <dbReference type="NCBI Taxonomy" id="1621989"/>
    <lineage>
        <taxon>Bacteria</taxon>
        <taxon>Pseudomonadati</taxon>
        <taxon>Thermodesulfobacteriota</taxon>
        <taxon>Candidatus Desulfofervidia</taxon>
        <taxon>Candidatus Desulfofervidales</taxon>
        <taxon>Candidatus Desulfofervidaceae</taxon>
        <taxon>Candidatus Desulfofervidus</taxon>
    </lineage>
</organism>
<dbReference type="Gene3D" id="3.30.70.270">
    <property type="match status" value="1"/>
</dbReference>
<evidence type="ECO:0000256" key="2">
    <source>
        <dbReference type="ARBA" id="ARBA00034247"/>
    </source>
</evidence>
<dbReference type="EMBL" id="DRBS01000404">
    <property type="protein sequence ID" value="HDD45360.1"/>
    <property type="molecule type" value="Genomic_DNA"/>
</dbReference>
<dbReference type="PANTHER" id="PTHR45138">
    <property type="entry name" value="REGULATORY COMPONENTS OF SENSORY TRANSDUCTION SYSTEM"/>
    <property type="match status" value="1"/>
</dbReference>
<evidence type="ECO:0000256" key="1">
    <source>
        <dbReference type="ARBA" id="ARBA00012528"/>
    </source>
</evidence>
<protein>
    <recommendedName>
        <fullName evidence="1">diguanylate cyclase</fullName>
        <ecNumber evidence="1">2.7.7.65</ecNumber>
    </recommendedName>
</protein>
<dbReference type="SUPFAM" id="SSF55073">
    <property type="entry name" value="Nucleotide cyclase"/>
    <property type="match status" value="1"/>
</dbReference>
<dbReference type="InterPro" id="IPR050469">
    <property type="entry name" value="Diguanylate_Cyclase"/>
</dbReference>
<dbReference type="Pfam" id="PF00990">
    <property type="entry name" value="GGDEF"/>
    <property type="match status" value="1"/>
</dbReference>
<reference evidence="4" key="1">
    <citation type="journal article" date="2020" name="mSystems">
        <title>Genome- and Community-Level Interaction Insights into Carbon Utilization and Element Cycling Functions of Hydrothermarchaeota in Hydrothermal Sediment.</title>
        <authorList>
            <person name="Zhou Z."/>
            <person name="Liu Y."/>
            <person name="Xu W."/>
            <person name="Pan J."/>
            <person name="Luo Z.H."/>
            <person name="Li M."/>
        </authorList>
    </citation>
    <scope>NUCLEOTIDE SEQUENCE [LARGE SCALE GENOMIC DNA]</scope>
    <source>
        <strain evidence="4">HyVt-233</strain>
    </source>
</reference>
<evidence type="ECO:0000313" key="4">
    <source>
        <dbReference type="EMBL" id="HDD45360.1"/>
    </source>
</evidence>
<dbReference type="GO" id="GO:1902201">
    <property type="term" value="P:negative regulation of bacterial-type flagellum-dependent cell motility"/>
    <property type="evidence" value="ECO:0007669"/>
    <property type="project" value="TreeGrafter"/>
</dbReference>
<dbReference type="GO" id="GO:0052621">
    <property type="term" value="F:diguanylate cyclase activity"/>
    <property type="evidence" value="ECO:0007669"/>
    <property type="project" value="UniProtKB-EC"/>
</dbReference>
<dbReference type="SMART" id="SM00267">
    <property type="entry name" value="GGDEF"/>
    <property type="match status" value="1"/>
</dbReference>
<comment type="caution">
    <text evidence="4">The sequence shown here is derived from an EMBL/GenBank/DDBJ whole genome shotgun (WGS) entry which is preliminary data.</text>
</comment>
<dbReference type="NCBIfam" id="TIGR00254">
    <property type="entry name" value="GGDEF"/>
    <property type="match status" value="1"/>
</dbReference>
<dbReference type="InterPro" id="IPR043128">
    <property type="entry name" value="Rev_trsase/Diguanyl_cyclase"/>
</dbReference>
<accession>A0A7C0U441</accession>
<dbReference type="CDD" id="cd01949">
    <property type="entry name" value="GGDEF"/>
    <property type="match status" value="1"/>
</dbReference>
<comment type="catalytic activity">
    <reaction evidence="2">
        <text>2 GTP = 3',3'-c-di-GMP + 2 diphosphate</text>
        <dbReference type="Rhea" id="RHEA:24898"/>
        <dbReference type="ChEBI" id="CHEBI:33019"/>
        <dbReference type="ChEBI" id="CHEBI:37565"/>
        <dbReference type="ChEBI" id="CHEBI:58805"/>
        <dbReference type="EC" id="2.7.7.65"/>
    </reaction>
</comment>
<evidence type="ECO:0000259" key="3">
    <source>
        <dbReference type="PROSITE" id="PS50887"/>
    </source>
</evidence>
<dbReference type="AlphaFoldDB" id="A0A7C0U441"/>
<dbReference type="InterPro" id="IPR000160">
    <property type="entry name" value="GGDEF_dom"/>
</dbReference>
<dbReference type="GO" id="GO:0043709">
    <property type="term" value="P:cell adhesion involved in single-species biofilm formation"/>
    <property type="evidence" value="ECO:0007669"/>
    <property type="project" value="TreeGrafter"/>
</dbReference>
<feature type="domain" description="GGDEF" evidence="3">
    <location>
        <begin position="37"/>
        <end position="160"/>
    </location>
</feature>
<dbReference type="PROSITE" id="PS50887">
    <property type="entry name" value="GGDEF"/>
    <property type="match status" value="1"/>
</dbReference>
<sequence>MIINKIDLFDKETGVFCTPVFDFFLEYEIKRSFRYQAFATLVMLQPDRKVSHIESIGELVKVLKRNIRETDIIGRLNGYKFGIILIGADLDGAWIMAKRVLEHVNNYEFLKEPDKKLPVSIGGACFPTNSVEKNELMLMAEKMLKMAQKRGGNIICFPHLTEKIED</sequence>
<dbReference type="PANTHER" id="PTHR45138:SF9">
    <property type="entry name" value="DIGUANYLATE CYCLASE DGCM-RELATED"/>
    <property type="match status" value="1"/>
</dbReference>
<dbReference type="InterPro" id="IPR029787">
    <property type="entry name" value="Nucleotide_cyclase"/>
</dbReference>
<gene>
    <name evidence="4" type="ORF">ENG63_10965</name>
</gene>